<evidence type="ECO:0000313" key="3">
    <source>
        <dbReference type="Proteomes" id="UP001595961"/>
    </source>
</evidence>
<feature type="transmembrane region" description="Helical" evidence="1">
    <location>
        <begin position="58"/>
        <end position="78"/>
    </location>
</feature>
<evidence type="ECO:0000256" key="1">
    <source>
        <dbReference type="SAM" id="Phobius"/>
    </source>
</evidence>
<proteinExistence type="predicted"/>
<keyword evidence="1" id="KW-0472">Membrane</keyword>
<gene>
    <name evidence="2" type="ORF">ACFO5W_08345</name>
</gene>
<reference evidence="3" key="1">
    <citation type="journal article" date="2019" name="Int. J. Syst. Evol. Microbiol.">
        <title>The Global Catalogue of Microorganisms (GCM) 10K type strain sequencing project: providing services to taxonomists for standard genome sequencing and annotation.</title>
        <authorList>
            <consortium name="The Broad Institute Genomics Platform"/>
            <consortium name="The Broad Institute Genome Sequencing Center for Infectious Disease"/>
            <person name="Wu L."/>
            <person name="Ma J."/>
        </authorList>
    </citation>
    <scope>NUCLEOTIDE SEQUENCE [LARGE SCALE GENOMIC DNA]</scope>
    <source>
        <strain evidence="3">CCM 4481</strain>
    </source>
</reference>
<keyword evidence="1" id="KW-1133">Transmembrane helix</keyword>
<keyword evidence="1" id="KW-0812">Transmembrane</keyword>
<name>A0ABV9C152_9GAMM</name>
<organism evidence="2 3">
    <name type="scientific">Dyella halodurans</name>
    <dbReference type="NCBI Taxonomy" id="1920171"/>
    <lineage>
        <taxon>Bacteria</taxon>
        <taxon>Pseudomonadati</taxon>
        <taxon>Pseudomonadota</taxon>
        <taxon>Gammaproteobacteria</taxon>
        <taxon>Lysobacterales</taxon>
        <taxon>Rhodanobacteraceae</taxon>
        <taxon>Dyella</taxon>
    </lineage>
</organism>
<accession>A0ABV9C152</accession>
<protein>
    <submittedName>
        <fullName evidence="2">Uncharacterized protein</fullName>
    </submittedName>
</protein>
<dbReference type="EMBL" id="JBHSGA010000013">
    <property type="protein sequence ID" value="MFC4526646.1"/>
    <property type="molecule type" value="Genomic_DNA"/>
</dbReference>
<dbReference type="Proteomes" id="UP001595961">
    <property type="component" value="Unassembled WGS sequence"/>
</dbReference>
<sequence length="82" mass="8463">MGDLPPTQASSTSTLRHAMEHCKDGYGGPTMGCLPLPILFVLGFLIGKAVGGSSGALWGAGLGLVLGLLLAGLFITLVRRRR</sequence>
<comment type="caution">
    <text evidence="2">The sequence shown here is derived from an EMBL/GenBank/DDBJ whole genome shotgun (WGS) entry which is preliminary data.</text>
</comment>
<dbReference type="RefSeq" id="WP_266151406.1">
    <property type="nucleotide sequence ID" value="NZ_CP064028.1"/>
</dbReference>
<keyword evidence="3" id="KW-1185">Reference proteome</keyword>
<feature type="transmembrane region" description="Helical" evidence="1">
    <location>
        <begin position="26"/>
        <end position="46"/>
    </location>
</feature>
<evidence type="ECO:0000313" key="2">
    <source>
        <dbReference type="EMBL" id="MFC4526646.1"/>
    </source>
</evidence>